<gene>
    <name evidence="2" type="ORF">SAMN05216216_105135</name>
</gene>
<evidence type="ECO:0000313" key="3">
    <source>
        <dbReference type="Proteomes" id="UP000199008"/>
    </source>
</evidence>
<accession>A0A1G9DCG1</accession>
<dbReference type="Proteomes" id="UP000199008">
    <property type="component" value="Unassembled WGS sequence"/>
</dbReference>
<dbReference type="OrthoDB" id="2417758at2"/>
<dbReference type="RefSeq" id="WP_143003930.1">
    <property type="nucleotide sequence ID" value="NZ_FNFY01000005.1"/>
</dbReference>
<name>A0A1G9DCG1_9BACL</name>
<proteinExistence type="predicted"/>
<evidence type="ECO:0000256" key="1">
    <source>
        <dbReference type="SAM" id="Phobius"/>
    </source>
</evidence>
<evidence type="ECO:0000313" key="2">
    <source>
        <dbReference type="EMBL" id="SDK61535.1"/>
    </source>
</evidence>
<dbReference type="AlphaFoldDB" id="A0A1G9DCG1"/>
<keyword evidence="1" id="KW-1133">Transmembrane helix</keyword>
<sequence length="189" mass="20880">MITIEIFGLLAGLVAIGIIVLIFIVAVGLIKWLLQGYFLFRIAERKNLDVPMLSFVPFGTFYVAGQDFDGNVFKKGSFNPKHLGLIFAITGLIVYFLGLSVGDIAISYLLMESVIFIGIFNAYTRNIGVAILLALLNVVTAGIAAIIILFLYHRKLSKTFEDPVVYTETEEPSADDSVNTDDIDRHKNI</sequence>
<protein>
    <submittedName>
        <fullName evidence="2">Uncharacterized protein</fullName>
    </submittedName>
</protein>
<feature type="transmembrane region" description="Helical" evidence="1">
    <location>
        <begin position="83"/>
        <end position="99"/>
    </location>
</feature>
<keyword evidence="1" id="KW-0812">Transmembrane</keyword>
<feature type="transmembrane region" description="Helical" evidence="1">
    <location>
        <begin position="6"/>
        <end position="34"/>
    </location>
</feature>
<keyword evidence="1" id="KW-0472">Membrane</keyword>
<dbReference type="STRING" id="576118.SAMN05216216_105135"/>
<organism evidence="2 3">
    <name type="scientific">Lacicoccus qingdaonensis</name>
    <dbReference type="NCBI Taxonomy" id="576118"/>
    <lineage>
        <taxon>Bacteria</taxon>
        <taxon>Bacillati</taxon>
        <taxon>Bacillota</taxon>
        <taxon>Bacilli</taxon>
        <taxon>Bacillales</taxon>
        <taxon>Salinicoccaceae</taxon>
        <taxon>Lacicoccus</taxon>
    </lineage>
</organism>
<keyword evidence="3" id="KW-1185">Reference proteome</keyword>
<dbReference type="EMBL" id="FNFY01000005">
    <property type="protein sequence ID" value="SDK61535.1"/>
    <property type="molecule type" value="Genomic_DNA"/>
</dbReference>
<feature type="transmembrane region" description="Helical" evidence="1">
    <location>
        <begin position="129"/>
        <end position="152"/>
    </location>
</feature>
<reference evidence="3" key="1">
    <citation type="submission" date="2016-10" db="EMBL/GenBank/DDBJ databases">
        <authorList>
            <person name="Varghese N."/>
            <person name="Submissions S."/>
        </authorList>
    </citation>
    <scope>NUCLEOTIDE SEQUENCE [LARGE SCALE GENOMIC DNA]</scope>
    <source>
        <strain evidence="3">CGMCC 1.8895</strain>
    </source>
</reference>
<feature type="transmembrane region" description="Helical" evidence="1">
    <location>
        <begin position="106"/>
        <end position="123"/>
    </location>
</feature>